<dbReference type="PANTHER" id="PTHR21521:SF0">
    <property type="entry name" value="AMUN, ISOFORM A"/>
    <property type="match status" value="1"/>
</dbReference>
<dbReference type="PANTHER" id="PTHR21521">
    <property type="entry name" value="AMUN, ISOFORM A"/>
    <property type="match status" value="1"/>
</dbReference>
<name>A0ABN7BEY5_9HEMI</name>
<reference evidence="2 3" key="1">
    <citation type="submission" date="2023-09" db="EMBL/GenBank/DDBJ databases">
        <title>Nesidiocoris tenuis whole genome shotgun sequence.</title>
        <authorList>
            <person name="Shibata T."/>
            <person name="Shimoda M."/>
            <person name="Kobayashi T."/>
            <person name="Uehara T."/>
        </authorList>
    </citation>
    <scope>NUCLEOTIDE SEQUENCE [LARGE SCALE GENOMIC DNA]</scope>
    <source>
        <strain evidence="2 3">Japan</strain>
    </source>
</reference>
<gene>
    <name evidence="2" type="ORF">NTJ_15091</name>
</gene>
<organism evidence="2 3">
    <name type="scientific">Nesidiocoris tenuis</name>
    <dbReference type="NCBI Taxonomy" id="355587"/>
    <lineage>
        <taxon>Eukaryota</taxon>
        <taxon>Metazoa</taxon>
        <taxon>Ecdysozoa</taxon>
        <taxon>Arthropoda</taxon>
        <taxon>Hexapoda</taxon>
        <taxon>Insecta</taxon>
        <taxon>Pterygota</taxon>
        <taxon>Neoptera</taxon>
        <taxon>Paraneoptera</taxon>
        <taxon>Hemiptera</taxon>
        <taxon>Heteroptera</taxon>
        <taxon>Panheteroptera</taxon>
        <taxon>Cimicomorpha</taxon>
        <taxon>Miridae</taxon>
        <taxon>Dicyphina</taxon>
        <taxon>Nesidiocoris</taxon>
    </lineage>
</organism>
<evidence type="ECO:0000313" key="2">
    <source>
        <dbReference type="EMBL" id="BET02273.1"/>
    </source>
</evidence>
<evidence type="ECO:0000313" key="3">
    <source>
        <dbReference type="Proteomes" id="UP001307889"/>
    </source>
</evidence>
<accession>A0ABN7BEY5</accession>
<feature type="compositionally biased region" description="Polar residues" evidence="1">
    <location>
        <begin position="267"/>
        <end position="284"/>
    </location>
</feature>
<evidence type="ECO:0000256" key="1">
    <source>
        <dbReference type="SAM" id="MobiDB-lite"/>
    </source>
</evidence>
<feature type="region of interest" description="Disordered" evidence="1">
    <location>
        <begin position="222"/>
        <end position="335"/>
    </location>
</feature>
<protein>
    <submittedName>
        <fullName evidence="2">Uncharacterized protein</fullName>
    </submittedName>
</protein>
<keyword evidence="3" id="KW-1185">Reference proteome</keyword>
<feature type="compositionally biased region" description="Basic and acidic residues" evidence="1">
    <location>
        <begin position="324"/>
        <end position="335"/>
    </location>
</feature>
<proteinExistence type="predicted"/>
<dbReference type="Proteomes" id="UP001307889">
    <property type="component" value="Chromosome 14"/>
</dbReference>
<dbReference type="EMBL" id="AP028922">
    <property type="protein sequence ID" value="BET02273.1"/>
    <property type="molecule type" value="Genomic_DNA"/>
</dbReference>
<sequence>MASSIKDTATFFAAGSVKQFEHVLSLYPEALRLKAERKKKKPEELIKLDNWYQNDLPKKIKSRGKDAHLNHEELVQLMKWKQARGKFYPQLNYLVKVNTPRAVMAETKKAFRKLPNLEQAITALSNLKGVGITMASALLAAAAPEMAPFMADECLMAIPEIEGIDYTTKEYMNFVSHIQNAAQRLNKELEKAGNANGTWSPHQVELALWTHYVASEYQPELLDSIPNGTSPPHSNGNEEPHEENSNATSVDVHDVSDESSLDANGKVTESSSVAATDENTNTSLPDPEDLSPLVVNNNQDDDGTTAEPTAVNENDDESSSSEPPSKKAKPDEPVK</sequence>
<feature type="compositionally biased region" description="Polar residues" evidence="1">
    <location>
        <begin position="226"/>
        <end position="235"/>
    </location>
</feature>